<reference evidence="2" key="1">
    <citation type="submission" date="2022-11" db="UniProtKB">
        <authorList>
            <consortium name="WormBaseParasite"/>
        </authorList>
    </citation>
    <scope>IDENTIFICATION</scope>
</reference>
<evidence type="ECO:0000313" key="1">
    <source>
        <dbReference type="Proteomes" id="UP000887560"/>
    </source>
</evidence>
<sequence length="98" mass="11295">MTKFFSIAVQLRAFDRVHEIYQQTNQLYAQINEEITRQARERIGYLNQSLNDLVAHVGSIAPENLVQQAYALNQEHVDFSNIVVDLGVLQHNELQNVN</sequence>
<organism evidence="1 2">
    <name type="scientific">Meloidogyne floridensis</name>
    <dbReference type="NCBI Taxonomy" id="298350"/>
    <lineage>
        <taxon>Eukaryota</taxon>
        <taxon>Metazoa</taxon>
        <taxon>Ecdysozoa</taxon>
        <taxon>Nematoda</taxon>
        <taxon>Chromadorea</taxon>
        <taxon>Rhabditida</taxon>
        <taxon>Tylenchina</taxon>
        <taxon>Tylenchomorpha</taxon>
        <taxon>Tylenchoidea</taxon>
        <taxon>Meloidogynidae</taxon>
        <taxon>Meloidogyninae</taxon>
        <taxon>Meloidogyne</taxon>
    </lineage>
</organism>
<keyword evidence="1" id="KW-1185">Reference proteome</keyword>
<evidence type="ECO:0000313" key="2">
    <source>
        <dbReference type="WBParaSite" id="scf7180000420745.g5678"/>
    </source>
</evidence>
<dbReference type="AlphaFoldDB" id="A0A915NVL5"/>
<proteinExistence type="predicted"/>
<name>A0A915NVL5_9BILA</name>
<accession>A0A915NVL5</accession>
<dbReference type="Proteomes" id="UP000887560">
    <property type="component" value="Unplaced"/>
</dbReference>
<dbReference type="WBParaSite" id="scf7180000420745.g5678">
    <property type="protein sequence ID" value="scf7180000420745.g5678"/>
    <property type="gene ID" value="scf7180000420745.g5678"/>
</dbReference>
<protein>
    <submittedName>
        <fullName evidence="2">BLOC-1-related complex subunit 5</fullName>
    </submittedName>
</protein>